<dbReference type="Gene3D" id="3.40.630.30">
    <property type="match status" value="1"/>
</dbReference>
<reference evidence="2" key="2">
    <citation type="submission" date="2020-09" db="EMBL/GenBank/DDBJ databases">
        <authorList>
            <person name="Sun Q."/>
            <person name="Zhou Y."/>
        </authorList>
    </citation>
    <scope>NUCLEOTIDE SEQUENCE</scope>
    <source>
        <strain evidence="2">CGMCC 1.15762</strain>
    </source>
</reference>
<evidence type="ECO:0000313" key="2">
    <source>
        <dbReference type="EMBL" id="GGG67937.1"/>
    </source>
</evidence>
<organism evidence="2 3">
    <name type="scientific">Salipiger pallidus</name>
    <dbReference type="NCBI Taxonomy" id="1775170"/>
    <lineage>
        <taxon>Bacteria</taxon>
        <taxon>Pseudomonadati</taxon>
        <taxon>Pseudomonadota</taxon>
        <taxon>Alphaproteobacteria</taxon>
        <taxon>Rhodobacterales</taxon>
        <taxon>Roseobacteraceae</taxon>
        <taxon>Salipiger</taxon>
    </lineage>
</organism>
<proteinExistence type="predicted"/>
<dbReference type="InterPro" id="IPR016181">
    <property type="entry name" value="Acyl_CoA_acyltransferase"/>
</dbReference>
<dbReference type="Proteomes" id="UP000617145">
    <property type="component" value="Unassembled WGS sequence"/>
</dbReference>
<dbReference type="EMBL" id="BMJV01000002">
    <property type="protein sequence ID" value="GGG67937.1"/>
    <property type="molecule type" value="Genomic_DNA"/>
</dbReference>
<dbReference type="RefSeq" id="WP_188789490.1">
    <property type="nucleotide sequence ID" value="NZ_BMJV01000002.1"/>
</dbReference>
<reference evidence="2" key="1">
    <citation type="journal article" date="2014" name="Int. J. Syst. Evol. Microbiol.">
        <title>Complete genome sequence of Corynebacterium casei LMG S-19264T (=DSM 44701T), isolated from a smear-ripened cheese.</title>
        <authorList>
            <consortium name="US DOE Joint Genome Institute (JGI-PGF)"/>
            <person name="Walter F."/>
            <person name="Albersmeier A."/>
            <person name="Kalinowski J."/>
            <person name="Ruckert C."/>
        </authorList>
    </citation>
    <scope>NUCLEOTIDE SEQUENCE</scope>
    <source>
        <strain evidence="2">CGMCC 1.15762</strain>
    </source>
</reference>
<evidence type="ECO:0000313" key="3">
    <source>
        <dbReference type="Proteomes" id="UP000617145"/>
    </source>
</evidence>
<evidence type="ECO:0000259" key="1">
    <source>
        <dbReference type="PROSITE" id="PS51186"/>
    </source>
</evidence>
<dbReference type="InterPro" id="IPR000182">
    <property type="entry name" value="GNAT_dom"/>
</dbReference>
<dbReference type="AlphaFoldDB" id="A0A8J3EG03"/>
<protein>
    <submittedName>
        <fullName evidence="2">Alanine acetyltransferase</fullName>
    </submittedName>
</protein>
<comment type="caution">
    <text evidence="2">The sequence shown here is derived from an EMBL/GenBank/DDBJ whole genome shotgun (WGS) entry which is preliminary data.</text>
</comment>
<keyword evidence="3" id="KW-1185">Reference proteome</keyword>
<dbReference type="PROSITE" id="PS51186">
    <property type="entry name" value="GNAT"/>
    <property type="match status" value="1"/>
</dbReference>
<dbReference type="Pfam" id="PF00583">
    <property type="entry name" value="Acetyltransf_1"/>
    <property type="match status" value="1"/>
</dbReference>
<gene>
    <name evidence="2" type="primary">rimI</name>
    <name evidence="2" type="ORF">GCM10011415_13810</name>
</gene>
<feature type="domain" description="N-acetyltransferase" evidence="1">
    <location>
        <begin position="1"/>
        <end position="137"/>
    </location>
</feature>
<dbReference type="SUPFAM" id="SSF55729">
    <property type="entry name" value="Acyl-CoA N-acyltransferases (Nat)"/>
    <property type="match status" value="1"/>
</dbReference>
<sequence>MTAAEIAAISARAYQHMSPWSEADIAGTLDHPLTVLSHDGASFALGRVIVDEAEILALATDPGKQRGGGASRALAAFHAEAMARGAVTCFLEVAADNAPAIAFYETRGYARTGLRKGYYPRAGSAPADALLMARALP</sequence>
<name>A0A8J3EG03_9RHOB</name>
<accession>A0A8J3EG03</accession>
<dbReference type="GO" id="GO:0016747">
    <property type="term" value="F:acyltransferase activity, transferring groups other than amino-acyl groups"/>
    <property type="evidence" value="ECO:0007669"/>
    <property type="project" value="InterPro"/>
</dbReference>